<dbReference type="PANTHER" id="PTHR10381:SF26">
    <property type="entry name" value="ATP-DEPENDENT CLP PROTEASE PROTEOLYTIC SUBUNIT-LIKE-RELATED"/>
    <property type="match status" value="1"/>
</dbReference>
<comment type="subunit">
    <text evidence="7">Fourteen ClpP subunits assemble into 2 heptameric rings which stack back to back to give a disk-like structure with a central cavity, resembling the structure of eukaryotic proteasomes.</text>
</comment>
<comment type="catalytic activity">
    <reaction evidence="6 7 9">
        <text>Hydrolysis of proteins to small peptides in the presence of ATP and magnesium. alpha-casein is the usual test substrate. In the absence of ATP, only oligopeptides shorter than five residues are hydrolyzed (such as succinyl-Leu-Tyr-|-NHMec, and Leu-Tyr-Leu-|-Tyr-Trp, in which cleavage of the -Tyr-|-Leu- and -Tyr-|-Trp bonds also occurs).</text>
        <dbReference type="EC" id="3.4.21.92"/>
    </reaction>
</comment>
<evidence type="ECO:0000313" key="13">
    <source>
        <dbReference type="EMBL" id="EPD30670.1"/>
    </source>
</evidence>
<evidence type="ECO:0000256" key="8">
    <source>
        <dbReference type="PROSITE-ProRule" id="PRU10085"/>
    </source>
</evidence>
<dbReference type="GO" id="GO:0004176">
    <property type="term" value="F:ATP-dependent peptidase activity"/>
    <property type="evidence" value="ECO:0007669"/>
    <property type="project" value="InterPro"/>
</dbReference>
<dbReference type="AlphaFoldDB" id="A0A9W5RE20"/>
<dbReference type="EC" id="3.4.21.92" evidence="7 10"/>
<sequence length="213" mass="23656">MRTPFEATMNNQMPSARYVLPQFEERTAYGFKRQDPYGKLFEDRIVFLGVQVDDASADDVMAQLLVLESQDPDSLITMYINSPGGSFTAMTAIYDTMQYIKPQIQTVCLGQAASAAAVLLAGGTPGKRLALPNARVLIHQPAMQGMQGQASDIEIVAEEIDRMRTWLEDTLAKHSGRTPEQVRRDIDRDKILTAQDALEYGLIDQVLTSRKGN</sequence>
<keyword evidence="4 7" id="KW-0378">Hydrolase</keyword>
<gene>
    <name evidence="7" type="primary">clpP</name>
    <name evidence="13" type="ORF">HMPREF9238_00418</name>
</gene>
<accession>A0A9W5RE20</accession>
<dbReference type="FunFam" id="3.90.226.10:FF:000002">
    <property type="entry name" value="ATP-dependent Clp protease proteolytic subunit"/>
    <property type="match status" value="1"/>
</dbReference>
<keyword evidence="14" id="KW-1185">Reference proteome</keyword>
<dbReference type="InterPro" id="IPR001907">
    <property type="entry name" value="ClpP"/>
</dbReference>
<dbReference type="GO" id="GO:0006515">
    <property type="term" value="P:protein quality control for misfolded or incompletely synthesized proteins"/>
    <property type="evidence" value="ECO:0007669"/>
    <property type="project" value="TreeGrafter"/>
</dbReference>
<evidence type="ECO:0000256" key="1">
    <source>
        <dbReference type="ARBA" id="ARBA00007039"/>
    </source>
</evidence>
<comment type="subcellular location">
    <subcellularLocation>
        <location evidence="7">Cytoplasm</location>
    </subcellularLocation>
</comment>
<dbReference type="PROSITE" id="PS00381">
    <property type="entry name" value="CLP_PROTEASE_SER"/>
    <property type="match status" value="1"/>
</dbReference>
<dbReference type="GO" id="GO:0051117">
    <property type="term" value="F:ATPase binding"/>
    <property type="evidence" value="ECO:0007669"/>
    <property type="project" value="TreeGrafter"/>
</dbReference>
<dbReference type="NCBIfam" id="NF009205">
    <property type="entry name" value="PRK12553.1"/>
    <property type="match status" value="1"/>
</dbReference>
<proteinExistence type="inferred from homology"/>
<evidence type="ECO:0000256" key="3">
    <source>
        <dbReference type="ARBA" id="ARBA00022670"/>
    </source>
</evidence>
<dbReference type="InterPro" id="IPR029045">
    <property type="entry name" value="ClpP/crotonase-like_dom_sf"/>
</dbReference>
<dbReference type="EMBL" id="AGWN01000001">
    <property type="protein sequence ID" value="EPD30670.1"/>
    <property type="molecule type" value="Genomic_DNA"/>
</dbReference>
<protein>
    <recommendedName>
        <fullName evidence="7 12">ATP-dependent Clp protease proteolytic subunit</fullName>
        <ecNumber evidence="7 10">3.4.21.92</ecNumber>
    </recommendedName>
    <alternativeName>
        <fullName evidence="7">Endopeptidase Clp</fullName>
    </alternativeName>
</protein>
<evidence type="ECO:0000256" key="11">
    <source>
        <dbReference type="RuleBase" id="RU000550"/>
    </source>
</evidence>
<dbReference type="Proteomes" id="UP000014387">
    <property type="component" value="Unassembled WGS sequence"/>
</dbReference>
<dbReference type="GO" id="GO:0005737">
    <property type="term" value="C:cytoplasm"/>
    <property type="evidence" value="ECO:0007669"/>
    <property type="project" value="UniProtKB-SubCell"/>
</dbReference>
<feature type="active site" evidence="7 9">
    <location>
        <position position="139"/>
    </location>
</feature>
<comment type="similarity">
    <text evidence="1 7 12">Belongs to the peptidase S14 family.</text>
</comment>
<keyword evidence="3 7" id="KW-0645">Protease</keyword>
<dbReference type="GO" id="GO:0004252">
    <property type="term" value="F:serine-type endopeptidase activity"/>
    <property type="evidence" value="ECO:0007669"/>
    <property type="project" value="UniProtKB-UniRule"/>
</dbReference>
<dbReference type="NCBIfam" id="NF001368">
    <property type="entry name" value="PRK00277.1"/>
    <property type="match status" value="1"/>
</dbReference>
<feature type="active site" description="Nucleophile" evidence="7">
    <location>
        <position position="114"/>
    </location>
</feature>
<dbReference type="PROSITE" id="PS00382">
    <property type="entry name" value="CLP_PROTEASE_HIS"/>
    <property type="match status" value="1"/>
</dbReference>
<evidence type="ECO:0000256" key="7">
    <source>
        <dbReference type="HAMAP-Rule" id="MF_00444"/>
    </source>
</evidence>
<dbReference type="InterPro" id="IPR018215">
    <property type="entry name" value="ClpP_Ser_AS"/>
</dbReference>
<comment type="caution">
    <text evidence="13">The sequence shown here is derived from an EMBL/GenBank/DDBJ whole genome shotgun (WGS) entry which is preliminary data.</text>
</comment>
<keyword evidence="2 7" id="KW-0963">Cytoplasm</keyword>
<dbReference type="Gene3D" id="3.90.226.10">
    <property type="entry name" value="2-enoyl-CoA Hydratase, Chain A, domain 1"/>
    <property type="match status" value="1"/>
</dbReference>
<dbReference type="PRINTS" id="PR00127">
    <property type="entry name" value="CLPPROTEASEP"/>
</dbReference>
<dbReference type="Pfam" id="PF00574">
    <property type="entry name" value="CLP_protease"/>
    <property type="match status" value="1"/>
</dbReference>
<keyword evidence="5 7" id="KW-0720">Serine protease</keyword>
<name>A0A9W5RE20_9ACTO</name>
<comment type="function">
    <text evidence="7 11">Cleaves peptides in various proteins in a process that requires ATP hydrolysis. Has a chymotrypsin-like activity. Plays a major role in the degradation of misfolded proteins.</text>
</comment>
<reference evidence="13 14" key="1">
    <citation type="submission" date="2013-05" db="EMBL/GenBank/DDBJ databases">
        <title>The Genome Sequence of Actinomyces europaeus ACS-120-V-COL10B.</title>
        <authorList>
            <consortium name="The Broad Institute Genomics Platform"/>
            <person name="Earl A."/>
            <person name="Ward D."/>
            <person name="Feldgarden M."/>
            <person name="Gevers D."/>
            <person name="Saerens B."/>
            <person name="Vaneechoutte M."/>
            <person name="Walker B."/>
            <person name="Young S."/>
            <person name="Zeng Q."/>
            <person name="Gargeya S."/>
            <person name="Fitzgerald M."/>
            <person name="Haas B."/>
            <person name="Abouelleil A."/>
            <person name="Allen A.W."/>
            <person name="Alvarado L."/>
            <person name="Arachchi H.M."/>
            <person name="Berlin A.M."/>
            <person name="Chapman S.B."/>
            <person name="Gainer-Dewar J."/>
            <person name="Goldberg J."/>
            <person name="Griggs A."/>
            <person name="Gujja S."/>
            <person name="Hansen M."/>
            <person name="Howarth C."/>
            <person name="Imamovic A."/>
            <person name="Ireland A."/>
            <person name="Larimer J."/>
            <person name="McCowan C."/>
            <person name="Murphy C."/>
            <person name="Pearson M."/>
            <person name="Poon T.W."/>
            <person name="Priest M."/>
            <person name="Roberts A."/>
            <person name="Saif S."/>
            <person name="Shea T."/>
            <person name="Sisk P."/>
            <person name="Sykes S."/>
            <person name="Wortman J."/>
            <person name="Nusbaum C."/>
            <person name="Birren B."/>
        </authorList>
    </citation>
    <scope>NUCLEOTIDE SEQUENCE [LARGE SCALE GENOMIC DNA]</scope>
    <source>
        <strain evidence="13 14">ACS-120-V-Col10b</strain>
    </source>
</reference>
<dbReference type="PANTHER" id="PTHR10381">
    <property type="entry name" value="ATP-DEPENDENT CLP PROTEASE PROTEOLYTIC SUBUNIT"/>
    <property type="match status" value="1"/>
</dbReference>
<dbReference type="SUPFAM" id="SSF52096">
    <property type="entry name" value="ClpP/crotonase"/>
    <property type="match status" value="1"/>
</dbReference>
<feature type="active site" evidence="8">
    <location>
        <position position="114"/>
    </location>
</feature>
<evidence type="ECO:0000256" key="12">
    <source>
        <dbReference type="RuleBase" id="RU003567"/>
    </source>
</evidence>
<evidence type="ECO:0000256" key="2">
    <source>
        <dbReference type="ARBA" id="ARBA00022490"/>
    </source>
</evidence>
<evidence type="ECO:0000256" key="6">
    <source>
        <dbReference type="ARBA" id="ARBA00034021"/>
    </source>
</evidence>
<evidence type="ECO:0000256" key="9">
    <source>
        <dbReference type="PROSITE-ProRule" id="PRU10086"/>
    </source>
</evidence>
<dbReference type="GO" id="GO:0009368">
    <property type="term" value="C:endopeptidase Clp complex"/>
    <property type="evidence" value="ECO:0007669"/>
    <property type="project" value="TreeGrafter"/>
</dbReference>
<dbReference type="InterPro" id="IPR023562">
    <property type="entry name" value="ClpP/TepA"/>
</dbReference>
<dbReference type="InterPro" id="IPR033135">
    <property type="entry name" value="ClpP_His_AS"/>
</dbReference>
<evidence type="ECO:0000256" key="10">
    <source>
        <dbReference type="RuleBase" id="RU000549"/>
    </source>
</evidence>
<evidence type="ECO:0000313" key="14">
    <source>
        <dbReference type="Proteomes" id="UP000014387"/>
    </source>
</evidence>
<dbReference type="CDD" id="cd07017">
    <property type="entry name" value="S14_ClpP_2"/>
    <property type="match status" value="1"/>
</dbReference>
<evidence type="ECO:0000256" key="4">
    <source>
        <dbReference type="ARBA" id="ARBA00022801"/>
    </source>
</evidence>
<dbReference type="HAMAP" id="MF_00444">
    <property type="entry name" value="ClpP"/>
    <property type="match status" value="1"/>
</dbReference>
<evidence type="ECO:0000256" key="5">
    <source>
        <dbReference type="ARBA" id="ARBA00022825"/>
    </source>
</evidence>
<organism evidence="13 14">
    <name type="scientific">Gleimia europaea ACS-120-V-Col10b</name>
    <dbReference type="NCBI Taxonomy" id="883069"/>
    <lineage>
        <taxon>Bacteria</taxon>
        <taxon>Bacillati</taxon>
        <taxon>Actinomycetota</taxon>
        <taxon>Actinomycetes</taxon>
        <taxon>Actinomycetales</taxon>
        <taxon>Actinomycetaceae</taxon>
        <taxon>Gleimia</taxon>
    </lineage>
</organism>